<reference evidence="1 2" key="1">
    <citation type="submission" date="2011-04" db="EMBL/GenBank/DDBJ databases">
        <authorList>
            <person name="Muzny D."/>
            <person name="Qin X."/>
            <person name="Deng J."/>
            <person name="Jiang H."/>
            <person name="Liu Y."/>
            <person name="Qu J."/>
            <person name="Song X.-Z."/>
            <person name="Zhang L."/>
            <person name="Thornton R."/>
            <person name="Coyle M."/>
            <person name="Francisco L."/>
            <person name="Jackson L."/>
            <person name="Javaid M."/>
            <person name="Korchina V."/>
            <person name="Kovar C."/>
            <person name="Mata R."/>
            <person name="Mathew T."/>
            <person name="Ngo R."/>
            <person name="Nguyen L."/>
            <person name="Nguyen N."/>
            <person name="Okwuonu G."/>
            <person name="Ongeri F."/>
            <person name="Pham C."/>
            <person name="Simmons D."/>
            <person name="Wilczek-Boney K."/>
            <person name="Hale W."/>
            <person name="Jakkamsetti A."/>
            <person name="Pham P."/>
            <person name="Ruth R."/>
            <person name="San Lucas F."/>
            <person name="Warren J."/>
            <person name="Zhang J."/>
            <person name="Zhao Z."/>
            <person name="Zhou C."/>
            <person name="Zhu D."/>
            <person name="Lee S."/>
            <person name="Bess C."/>
            <person name="Blankenburg K."/>
            <person name="Forbes L."/>
            <person name="Fu Q."/>
            <person name="Gubbala S."/>
            <person name="Hirani K."/>
            <person name="Jayaseelan J.C."/>
            <person name="Lara F."/>
            <person name="Munidasa M."/>
            <person name="Palculict T."/>
            <person name="Patil S."/>
            <person name="Pu L.-L."/>
            <person name="Saada N."/>
            <person name="Tang L."/>
            <person name="Weissenberger G."/>
            <person name="Zhu Y."/>
            <person name="Hemphill L."/>
            <person name="Shang Y."/>
            <person name="Youmans B."/>
            <person name="Ayvaz T."/>
            <person name="Ross M."/>
            <person name="Santibanez J."/>
            <person name="Aqrawi P."/>
            <person name="Gross S."/>
            <person name="Joshi V."/>
            <person name="Fowler G."/>
            <person name="Nazareth L."/>
            <person name="Reid J."/>
            <person name="Worley K."/>
            <person name="Petrosino J."/>
            <person name="Highlander S."/>
            <person name="Gibbs R."/>
        </authorList>
    </citation>
    <scope>NUCLEOTIDE SEQUENCE [LARGE SCALE GENOMIC DNA]</scope>
    <source>
        <strain evidence="1 2">2681</strain>
    </source>
</reference>
<name>F9DVR3_9BACL</name>
<sequence length="42" mass="5067">MEDFFVEESKYLAIWMEGRMLFGDLMKTIHPRNCKTIKTVTR</sequence>
<comment type="caution">
    <text evidence="1">The sequence shown here is derived from an EMBL/GenBank/DDBJ whole genome shotgun (WGS) entry which is preliminary data.</text>
</comment>
<evidence type="ECO:0000313" key="1">
    <source>
        <dbReference type="EMBL" id="EGQ22387.1"/>
    </source>
</evidence>
<dbReference type="HOGENOM" id="CLU_3258056_0_0_9"/>
<evidence type="ECO:0000313" key="2">
    <source>
        <dbReference type="Proteomes" id="UP000005316"/>
    </source>
</evidence>
<proteinExistence type="predicted"/>
<dbReference type="Proteomes" id="UP000005316">
    <property type="component" value="Unassembled WGS sequence"/>
</dbReference>
<dbReference type="AlphaFoldDB" id="F9DVR3"/>
<protein>
    <submittedName>
        <fullName evidence="1">Uncharacterized protein</fullName>
    </submittedName>
</protein>
<accession>F9DVR3</accession>
<gene>
    <name evidence="1" type="ORF">HMPREF9372_2894</name>
</gene>
<organism evidence="1 2">
    <name type="scientific">Sporosarcina newyorkensis 2681</name>
    <dbReference type="NCBI Taxonomy" id="1027292"/>
    <lineage>
        <taxon>Bacteria</taxon>
        <taxon>Bacillati</taxon>
        <taxon>Bacillota</taxon>
        <taxon>Bacilli</taxon>
        <taxon>Bacillales</taxon>
        <taxon>Caryophanaceae</taxon>
        <taxon>Sporosarcina</taxon>
    </lineage>
</organism>
<dbReference type="EMBL" id="AFPZ01000094">
    <property type="protein sequence ID" value="EGQ22387.1"/>
    <property type="molecule type" value="Genomic_DNA"/>
</dbReference>